<evidence type="ECO:0000313" key="2">
    <source>
        <dbReference type="Proteomes" id="UP000863577"/>
    </source>
</evidence>
<proteinExistence type="predicted"/>
<dbReference type="Pfam" id="PF16263">
    <property type="entry name" value="DUF4917"/>
    <property type="match status" value="1"/>
</dbReference>
<reference evidence="1" key="2">
    <citation type="submission" date="2019-09" db="EMBL/GenBank/DDBJ databases">
        <authorList>
            <consortium name="NCBI Pathogen Detection Project"/>
        </authorList>
    </citation>
    <scope>NUCLEOTIDE SEQUENCE</scope>
    <source>
        <strain evidence="1">CL18-200174</strain>
    </source>
</reference>
<dbReference type="EMBL" id="DACWOD010000040">
    <property type="protein sequence ID" value="HAU2398092.1"/>
    <property type="molecule type" value="Genomic_DNA"/>
</dbReference>
<gene>
    <name evidence="1" type="ORF">JBK99_17480</name>
</gene>
<organism evidence="1 2">
    <name type="scientific">Legionella pneumophila</name>
    <dbReference type="NCBI Taxonomy" id="446"/>
    <lineage>
        <taxon>Bacteria</taxon>
        <taxon>Pseudomonadati</taxon>
        <taxon>Pseudomonadota</taxon>
        <taxon>Gammaproteobacteria</taxon>
        <taxon>Legionellales</taxon>
        <taxon>Legionellaceae</taxon>
        <taxon>Legionella</taxon>
    </lineage>
</organism>
<reference evidence="1" key="1">
    <citation type="journal article" date="2018" name="Genome Biol.">
        <title>SKESA: strategic k-mer extension for scrupulous assemblies.</title>
        <authorList>
            <person name="Souvorov A."/>
            <person name="Agarwala R."/>
            <person name="Lipman D.J."/>
        </authorList>
    </citation>
    <scope>NUCLEOTIDE SEQUENCE</scope>
    <source>
        <strain evidence="1">CL18-200174</strain>
    </source>
</reference>
<evidence type="ECO:0000313" key="1">
    <source>
        <dbReference type="EMBL" id="HAU2398092.1"/>
    </source>
</evidence>
<comment type="caution">
    <text evidence="1">The sequence shown here is derived from an EMBL/GenBank/DDBJ whole genome shotgun (WGS) entry which is preliminary data.</text>
</comment>
<dbReference type="InterPro" id="IPR032581">
    <property type="entry name" value="DUF4917"/>
</dbReference>
<dbReference type="AlphaFoldDB" id="A0AAN5Q3Y6"/>
<accession>A0AAN5Q3Y6</accession>
<protein>
    <submittedName>
        <fullName evidence="1">DUF4917 family protein</fullName>
    </submittedName>
</protein>
<sequence length="172" mass="19864">MELRQNFDLKLYFLMAKLKLFDGFKDGFCEKLKCESLDIHLFNTKSTPWSLVYLHGSMHLLSKLEKDFDALKLANVQSGNLIENREKLCRSGKFHDLFVLGGTTEEKLNIIKHNIYLKNALESLKNIEGDIVIYGCSIDDNDAHIWKNICDSRTNNIYIGISKDCNDKNIDR</sequence>
<name>A0AAN5Q3Y6_LEGPN</name>
<dbReference type="Proteomes" id="UP000863577">
    <property type="component" value="Unassembled WGS sequence"/>
</dbReference>
<feature type="non-terminal residue" evidence="1">
    <location>
        <position position="172"/>
    </location>
</feature>